<accession>A0ABS8V318</accession>
<name>A0ABS8V318_DATST</name>
<sequence>MKANLVVGLGVRGKRKKRGEQREVGGLAVRWCCGCFRVVGRGGSTRNMREVWWRQSKGKKKREGRGLVVFRPTMAGINGGLGERENKGREEAAWWLWSFPEFDRSRREATDYDMGRG</sequence>
<keyword evidence="2" id="KW-1185">Reference proteome</keyword>
<organism evidence="1 2">
    <name type="scientific">Datura stramonium</name>
    <name type="common">Jimsonweed</name>
    <name type="synonym">Common thornapple</name>
    <dbReference type="NCBI Taxonomy" id="4076"/>
    <lineage>
        <taxon>Eukaryota</taxon>
        <taxon>Viridiplantae</taxon>
        <taxon>Streptophyta</taxon>
        <taxon>Embryophyta</taxon>
        <taxon>Tracheophyta</taxon>
        <taxon>Spermatophyta</taxon>
        <taxon>Magnoliopsida</taxon>
        <taxon>eudicotyledons</taxon>
        <taxon>Gunneridae</taxon>
        <taxon>Pentapetalae</taxon>
        <taxon>asterids</taxon>
        <taxon>lamiids</taxon>
        <taxon>Solanales</taxon>
        <taxon>Solanaceae</taxon>
        <taxon>Solanoideae</taxon>
        <taxon>Datureae</taxon>
        <taxon>Datura</taxon>
    </lineage>
</organism>
<evidence type="ECO:0000313" key="2">
    <source>
        <dbReference type="Proteomes" id="UP000823775"/>
    </source>
</evidence>
<evidence type="ECO:0000313" key="1">
    <source>
        <dbReference type="EMBL" id="MCD9641501.1"/>
    </source>
</evidence>
<proteinExistence type="predicted"/>
<gene>
    <name evidence="1" type="ORF">HAX54_027713</name>
</gene>
<protein>
    <submittedName>
        <fullName evidence="1">Uncharacterized protein</fullName>
    </submittedName>
</protein>
<dbReference type="EMBL" id="JACEIK010003381">
    <property type="protein sequence ID" value="MCD9641501.1"/>
    <property type="molecule type" value="Genomic_DNA"/>
</dbReference>
<comment type="caution">
    <text evidence="1">The sequence shown here is derived from an EMBL/GenBank/DDBJ whole genome shotgun (WGS) entry which is preliminary data.</text>
</comment>
<dbReference type="Proteomes" id="UP000823775">
    <property type="component" value="Unassembled WGS sequence"/>
</dbReference>
<reference evidence="1 2" key="1">
    <citation type="journal article" date="2021" name="BMC Genomics">
        <title>Datura genome reveals duplications of psychoactive alkaloid biosynthetic genes and high mutation rate following tissue culture.</title>
        <authorList>
            <person name="Rajewski A."/>
            <person name="Carter-House D."/>
            <person name="Stajich J."/>
            <person name="Litt A."/>
        </authorList>
    </citation>
    <scope>NUCLEOTIDE SEQUENCE [LARGE SCALE GENOMIC DNA]</scope>
    <source>
        <strain evidence="1">AR-01</strain>
    </source>
</reference>